<organism evidence="6 7">
    <name type="scientific">Bradyrhizobium zhanjiangense</name>
    <dbReference type="NCBI Taxonomy" id="1325107"/>
    <lineage>
        <taxon>Bacteria</taxon>
        <taxon>Pseudomonadati</taxon>
        <taxon>Pseudomonadota</taxon>
        <taxon>Alphaproteobacteria</taxon>
        <taxon>Hyphomicrobiales</taxon>
        <taxon>Nitrobacteraceae</taxon>
        <taxon>Bradyrhizobium</taxon>
    </lineage>
</organism>
<dbReference type="SUPFAM" id="SSF58104">
    <property type="entry name" value="Methyl-accepting chemotaxis protein (MCP) signaling domain"/>
    <property type="match status" value="1"/>
</dbReference>
<feature type="domain" description="T-SNARE coiled-coil homology" evidence="5">
    <location>
        <begin position="102"/>
        <end position="164"/>
    </location>
</feature>
<sequence>MLAVRSFSPTRLGSCAERRAFLVARSSVRVIGDLRAGVITYRNVIREHMLSETLEEKLAAEKTLATVVEANTKFRKSYEGMITSPEERALYSEWSKKWEEYKKGTQESVAAIREIGGSIARLFEIASAIAAAVEEQGAATQEIARNVQQAAQGTQQVSSNITDVQRGASETGSASSQVLSAAQMLSRDSNRLKLEVGKFLDSVRAA</sequence>
<feature type="region of interest" description="Disordered" evidence="4">
    <location>
        <begin position="154"/>
        <end position="173"/>
    </location>
</feature>
<proteinExistence type="inferred from homology"/>
<comment type="similarity">
    <text evidence="3">Belongs to the methyl-accepting chemotaxis (MCP) protein family.</text>
</comment>
<dbReference type="Proteomes" id="UP000289946">
    <property type="component" value="Unassembled WGS sequence"/>
</dbReference>
<dbReference type="PROSITE" id="PS50192">
    <property type="entry name" value="T_SNARE"/>
    <property type="match status" value="1"/>
</dbReference>
<keyword evidence="2" id="KW-0472">Membrane</keyword>
<dbReference type="PANTHER" id="PTHR32089:SF112">
    <property type="entry name" value="LYSOZYME-LIKE PROTEIN-RELATED"/>
    <property type="match status" value="1"/>
</dbReference>
<evidence type="ECO:0000256" key="4">
    <source>
        <dbReference type="SAM" id="MobiDB-lite"/>
    </source>
</evidence>
<dbReference type="Gene3D" id="1.10.287.950">
    <property type="entry name" value="Methyl-accepting chemotaxis protein"/>
    <property type="match status" value="1"/>
</dbReference>
<evidence type="ECO:0000313" key="6">
    <source>
        <dbReference type="EMBL" id="RXG95660.1"/>
    </source>
</evidence>
<dbReference type="PANTHER" id="PTHR32089">
    <property type="entry name" value="METHYL-ACCEPTING CHEMOTAXIS PROTEIN MCPB"/>
    <property type="match status" value="1"/>
</dbReference>
<keyword evidence="2" id="KW-1003">Cell membrane</keyword>
<name>A0ABY0DM82_9BRAD</name>
<dbReference type="EMBL" id="RDRA01000007">
    <property type="protein sequence ID" value="RXG95660.1"/>
    <property type="molecule type" value="Genomic_DNA"/>
</dbReference>
<comment type="subcellular location">
    <subcellularLocation>
        <location evidence="1">Cell inner membrane</location>
        <topology evidence="1">Multi-pass membrane protein</topology>
    </subcellularLocation>
</comment>
<evidence type="ECO:0000259" key="5">
    <source>
        <dbReference type="PROSITE" id="PS50192"/>
    </source>
</evidence>
<keyword evidence="7" id="KW-1185">Reference proteome</keyword>
<dbReference type="Pfam" id="PF12729">
    <property type="entry name" value="4HB_MCP_1"/>
    <property type="match status" value="1"/>
</dbReference>
<evidence type="ECO:0000256" key="3">
    <source>
        <dbReference type="ARBA" id="ARBA00029447"/>
    </source>
</evidence>
<gene>
    <name evidence="6" type="ORF">EAS62_14380</name>
</gene>
<evidence type="ECO:0000313" key="7">
    <source>
        <dbReference type="Proteomes" id="UP000289946"/>
    </source>
</evidence>
<dbReference type="InterPro" id="IPR000727">
    <property type="entry name" value="T_SNARE_dom"/>
</dbReference>
<reference evidence="6 7" key="1">
    <citation type="submission" date="2018-10" db="EMBL/GenBank/DDBJ databases">
        <title>Bradyrhizobium sp. nov., isolated from effective nodules of peanut in China.</title>
        <authorList>
            <person name="Li Y."/>
        </authorList>
    </citation>
    <scope>NUCLEOTIDE SEQUENCE [LARGE SCALE GENOMIC DNA]</scope>
    <source>
        <strain evidence="6 7">CCBAU 51781</strain>
    </source>
</reference>
<dbReference type="InterPro" id="IPR024478">
    <property type="entry name" value="HlyB_4HB_MCP"/>
</dbReference>
<keyword evidence="2" id="KW-0997">Cell inner membrane</keyword>
<evidence type="ECO:0000256" key="1">
    <source>
        <dbReference type="ARBA" id="ARBA00004429"/>
    </source>
</evidence>
<protein>
    <recommendedName>
        <fullName evidence="5">t-SNARE coiled-coil homology domain-containing protein</fullName>
    </recommendedName>
</protein>
<evidence type="ECO:0000256" key="2">
    <source>
        <dbReference type="ARBA" id="ARBA00022519"/>
    </source>
</evidence>
<accession>A0ABY0DM82</accession>
<comment type="caution">
    <text evidence="6">The sequence shown here is derived from an EMBL/GenBank/DDBJ whole genome shotgun (WGS) entry which is preliminary data.</text>
</comment>